<evidence type="ECO:0000313" key="2">
    <source>
        <dbReference type="Proteomes" id="UP000612893"/>
    </source>
</evidence>
<reference evidence="1" key="1">
    <citation type="submission" date="2020-10" db="EMBL/GenBank/DDBJ databases">
        <title>Ca. Dormibacterota MAGs.</title>
        <authorList>
            <person name="Montgomery K."/>
        </authorList>
    </citation>
    <scope>NUCLEOTIDE SEQUENCE [LARGE SCALE GENOMIC DNA]</scope>
    <source>
        <strain evidence="1">SC8812_S17_10</strain>
    </source>
</reference>
<comment type="caution">
    <text evidence="1">The sequence shown here is derived from an EMBL/GenBank/DDBJ whole genome shotgun (WGS) entry which is preliminary data.</text>
</comment>
<dbReference type="EMBL" id="JAEKNR010000213">
    <property type="protein sequence ID" value="MBJ7600586.1"/>
    <property type="molecule type" value="Genomic_DNA"/>
</dbReference>
<dbReference type="Proteomes" id="UP000612893">
    <property type="component" value="Unassembled WGS sequence"/>
</dbReference>
<evidence type="ECO:0000313" key="1">
    <source>
        <dbReference type="EMBL" id="MBJ7600586.1"/>
    </source>
</evidence>
<organism evidence="1 2">
    <name type="scientific">Candidatus Nephthysia bennettiae</name>
    <dbReference type="NCBI Taxonomy" id="3127016"/>
    <lineage>
        <taxon>Bacteria</taxon>
        <taxon>Bacillati</taxon>
        <taxon>Candidatus Dormiibacterota</taxon>
        <taxon>Candidatus Dormibacteria</taxon>
        <taxon>Candidatus Dormibacterales</taxon>
        <taxon>Candidatus Dormibacteraceae</taxon>
        <taxon>Candidatus Nephthysia</taxon>
    </lineage>
</organism>
<proteinExistence type="predicted"/>
<protein>
    <recommendedName>
        <fullName evidence="3">DUF1579 domain-containing protein</fullName>
    </recommendedName>
</protein>
<evidence type="ECO:0008006" key="3">
    <source>
        <dbReference type="Google" id="ProtNLM"/>
    </source>
</evidence>
<accession>A0A934KC72</accession>
<dbReference type="RefSeq" id="WP_338204478.1">
    <property type="nucleotide sequence ID" value="NZ_JAEKNR010000213.1"/>
</dbReference>
<name>A0A934KC72_9BACT</name>
<keyword evidence="2" id="KW-1185">Reference proteome</keyword>
<sequence length="147" mass="16553">MKEFEPLIGEWHCEGEIALVPPMKISEEAKIERLGEFIVFSSVGEPAEVPDSVSIIGGAPDSEPQPMHYFDARGVKRLFMMALDGSTWKIWRAPGEDWNGLHGPGFNQRFIGEISADGKTIQGRWERGLGDAGDEWEIDFPINYFRK</sequence>
<dbReference type="AlphaFoldDB" id="A0A934KC72"/>
<gene>
    <name evidence="1" type="ORF">JF922_21260</name>
</gene>